<gene>
    <name evidence="1" type="ORF">DP120_14585</name>
</gene>
<comment type="caution">
    <text evidence="1">The sequence shown here is derived from an EMBL/GenBank/DDBJ whole genome shotgun (WGS) entry which is preliminary data.</text>
</comment>
<evidence type="ECO:0000313" key="2">
    <source>
        <dbReference type="Proteomes" id="UP000251002"/>
    </source>
</evidence>
<proteinExistence type="predicted"/>
<protein>
    <submittedName>
        <fullName evidence="1">DUF1871 domain-containing protein</fullName>
    </submittedName>
</protein>
<sequence length="86" mass="9592">MGINEMNLRAGKVMEEWDPFSIGGDKYSEQITGVLAQLQLLNDPSSLAKNIQSIYQIAYGVWIPLEKCVAVSYKLLALKFEAKSII</sequence>
<dbReference type="Gene3D" id="1.10.340.20">
    <property type="entry name" value="Apc36109-like domain"/>
    <property type="match status" value="1"/>
</dbReference>
<dbReference type="InterPro" id="IPR023162">
    <property type="entry name" value="Apc36109-like_dom_sf"/>
</dbReference>
<dbReference type="Proteomes" id="UP000251002">
    <property type="component" value="Unassembled WGS sequence"/>
</dbReference>
<dbReference type="RefSeq" id="WP_112224405.1">
    <property type="nucleotide sequence ID" value="NZ_CP047673.1"/>
</dbReference>
<organism evidence="1 2">
    <name type="scientific">Planococcus halotolerans</name>
    <dbReference type="NCBI Taxonomy" id="2233542"/>
    <lineage>
        <taxon>Bacteria</taxon>
        <taxon>Bacillati</taxon>
        <taxon>Bacillota</taxon>
        <taxon>Bacilli</taxon>
        <taxon>Bacillales</taxon>
        <taxon>Caryophanaceae</taxon>
        <taxon>Planococcus</taxon>
    </lineage>
</organism>
<dbReference type="AlphaFoldDB" id="A0A365KN02"/>
<dbReference type="EMBL" id="QLZR01000007">
    <property type="protein sequence ID" value="RAZ74553.1"/>
    <property type="molecule type" value="Genomic_DNA"/>
</dbReference>
<keyword evidence="2" id="KW-1185">Reference proteome</keyword>
<evidence type="ECO:0000313" key="1">
    <source>
        <dbReference type="EMBL" id="RAZ74553.1"/>
    </source>
</evidence>
<dbReference type="Pfam" id="PF08958">
    <property type="entry name" value="DUF1871"/>
    <property type="match status" value="1"/>
</dbReference>
<dbReference type="SUPFAM" id="SSF116922">
    <property type="entry name" value="YugE-like"/>
    <property type="match status" value="1"/>
</dbReference>
<dbReference type="InterPro" id="IPR015053">
    <property type="entry name" value="DUF1871"/>
</dbReference>
<accession>A0A365KN02</accession>
<name>A0A365KN02_9BACL</name>
<reference evidence="1 2" key="1">
    <citation type="submission" date="2018-06" db="EMBL/GenBank/DDBJ databases">
        <title>The draft genome sequences of strains SCU63 and S1.</title>
        <authorList>
            <person name="Gan L."/>
        </authorList>
    </citation>
    <scope>NUCLEOTIDE SEQUENCE [LARGE SCALE GENOMIC DNA]</scope>
    <source>
        <strain evidence="1 2">SCU63</strain>
    </source>
</reference>